<keyword evidence="1" id="KW-1133">Transmembrane helix</keyword>
<organism evidence="2">
    <name type="scientific">Arundo donax</name>
    <name type="common">Giant reed</name>
    <name type="synonym">Donax arundinaceus</name>
    <dbReference type="NCBI Taxonomy" id="35708"/>
    <lineage>
        <taxon>Eukaryota</taxon>
        <taxon>Viridiplantae</taxon>
        <taxon>Streptophyta</taxon>
        <taxon>Embryophyta</taxon>
        <taxon>Tracheophyta</taxon>
        <taxon>Spermatophyta</taxon>
        <taxon>Magnoliopsida</taxon>
        <taxon>Liliopsida</taxon>
        <taxon>Poales</taxon>
        <taxon>Poaceae</taxon>
        <taxon>PACMAD clade</taxon>
        <taxon>Arundinoideae</taxon>
        <taxon>Arundineae</taxon>
        <taxon>Arundo</taxon>
    </lineage>
</organism>
<reference evidence="2" key="1">
    <citation type="submission" date="2014-09" db="EMBL/GenBank/DDBJ databases">
        <authorList>
            <person name="Magalhaes I.L.F."/>
            <person name="Oliveira U."/>
            <person name="Santos F.R."/>
            <person name="Vidigal T.H.D.A."/>
            <person name="Brescovit A.D."/>
            <person name="Santos A.J."/>
        </authorList>
    </citation>
    <scope>NUCLEOTIDE SEQUENCE</scope>
    <source>
        <tissue evidence="2">Shoot tissue taken approximately 20 cm above the soil surface</tissue>
    </source>
</reference>
<keyword evidence="1" id="KW-0472">Membrane</keyword>
<dbReference type="AlphaFoldDB" id="A0A0A9HW32"/>
<accession>A0A0A9HW32</accession>
<keyword evidence="1" id="KW-0812">Transmembrane</keyword>
<sequence>MSDEPFSFIISLFVCLLIELSLLNKYVTLQQSVCMSPEADLRTLAATCLSF</sequence>
<name>A0A0A9HW32_ARUDO</name>
<proteinExistence type="predicted"/>
<dbReference type="EMBL" id="GBRH01158810">
    <property type="protein sequence ID" value="JAE39086.1"/>
    <property type="molecule type" value="Transcribed_RNA"/>
</dbReference>
<evidence type="ECO:0000256" key="1">
    <source>
        <dbReference type="SAM" id="Phobius"/>
    </source>
</evidence>
<protein>
    <submittedName>
        <fullName evidence="2">Uncharacterized protein</fullName>
    </submittedName>
</protein>
<feature type="transmembrane region" description="Helical" evidence="1">
    <location>
        <begin position="6"/>
        <end position="23"/>
    </location>
</feature>
<evidence type="ECO:0000313" key="2">
    <source>
        <dbReference type="EMBL" id="JAE39086.1"/>
    </source>
</evidence>
<reference evidence="2" key="2">
    <citation type="journal article" date="2015" name="Data Brief">
        <title>Shoot transcriptome of the giant reed, Arundo donax.</title>
        <authorList>
            <person name="Barrero R.A."/>
            <person name="Guerrero F.D."/>
            <person name="Moolhuijzen P."/>
            <person name="Goolsby J.A."/>
            <person name="Tidwell J."/>
            <person name="Bellgard S.E."/>
            <person name="Bellgard M.I."/>
        </authorList>
    </citation>
    <scope>NUCLEOTIDE SEQUENCE</scope>
    <source>
        <tissue evidence="2">Shoot tissue taken approximately 20 cm above the soil surface</tissue>
    </source>
</reference>